<evidence type="ECO:0008006" key="5">
    <source>
        <dbReference type="Google" id="ProtNLM"/>
    </source>
</evidence>
<name>A0A7G2HKX0_CRYPV</name>
<gene>
    <name evidence="3" type="ORF">1MB.77</name>
</gene>
<keyword evidence="2" id="KW-0732">Signal</keyword>
<evidence type="ECO:0000256" key="2">
    <source>
        <dbReference type="SAM" id="SignalP"/>
    </source>
</evidence>
<feature type="signal peptide" evidence="2">
    <location>
        <begin position="1"/>
        <end position="21"/>
    </location>
</feature>
<evidence type="ECO:0000313" key="3">
    <source>
        <dbReference type="EMBL" id="CAD98664.1"/>
    </source>
</evidence>
<evidence type="ECO:0000313" key="4">
    <source>
        <dbReference type="Proteomes" id="UP000242991"/>
    </source>
</evidence>
<dbReference type="AlphaFoldDB" id="A0A7G2HKX0"/>
<dbReference type="Proteomes" id="UP000242991">
    <property type="component" value="Chromosome 6"/>
</dbReference>
<sequence>MSKYIIFLIQALGILLSGFECVSLSNKLSNSELYIENGMGSGSEVGFIAPTAEQNYNNLMEIAKGAKSVKVLEIHKNEVLSPVKEPNIKNYQNVVHGISEEKGAKIISPEIIEKQETNELKEKESEKLKEKKPDELKEKKSEKDILIKPEGSIPEKKEGKFLFKPFAEVARAVGIPAHSSYKEKSELHISFNGVLDSTTLLELYYFDYDRFVISRPILDGKEDAWISKSLLSLLYKSEQEEPLSFLMLSYGITSTHWQNFIPEEDLDAPETVVEEAIQEHDPSRGDIIFDK</sequence>
<feature type="region of interest" description="Disordered" evidence="1">
    <location>
        <begin position="118"/>
        <end position="142"/>
    </location>
</feature>
<protein>
    <recommendedName>
        <fullName evidence="5">Lipoprotein</fullName>
    </recommendedName>
</protein>
<evidence type="ECO:0000256" key="1">
    <source>
        <dbReference type="SAM" id="MobiDB-lite"/>
    </source>
</evidence>
<reference evidence="3 4" key="1">
    <citation type="journal article" date="2003" name="Genome Res.">
        <title>Integrated mapping, chromosomal sequencing and sequence analysis of Cryptosporidium parvum.</title>
        <authorList>
            <person name="Bankier A.T."/>
            <person name="Spriggs H.F."/>
            <person name="Fartmann B."/>
            <person name="Konfortov B.A."/>
            <person name="Madera M."/>
            <person name="Vogel C."/>
            <person name="Teichmann S.A."/>
            <person name="Ivens A."/>
            <person name="Dear P.H."/>
        </authorList>
    </citation>
    <scope>NUCLEOTIDE SEQUENCE [LARGE SCALE GENOMIC DNA]</scope>
    <source>
        <strain evidence="3 4">Iowa</strain>
    </source>
</reference>
<feature type="chain" id="PRO_5028863363" description="Lipoprotein" evidence="2">
    <location>
        <begin position="22"/>
        <end position="291"/>
    </location>
</feature>
<proteinExistence type="predicted"/>
<organism evidence="3 4">
    <name type="scientific">Cryptosporidium parvum</name>
    <dbReference type="NCBI Taxonomy" id="5807"/>
    <lineage>
        <taxon>Eukaryota</taxon>
        <taxon>Sar</taxon>
        <taxon>Alveolata</taxon>
        <taxon>Apicomplexa</taxon>
        <taxon>Conoidasida</taxon>
        <taxon>Coccidia</taxon>
        <taxon>Eucoccidiorida</taxon>
        <taxon>Eimeriorina</taxon>
        <taxon>Cryptosporidiidae</taxon>
        <taxon>Cryptosporidium</taxon>
    </lineage>
</organism>
<dbReference type="EMBL" id="BX538350">
    <property type="protein sequence ID" value="CAD98664.1"/>
    <property type="molecule type" value="Genomic_DNA"/>
</dbReference>
<dbReference type="VEuPathDB" id="CryptoDB:CPATCC_0012650"/>
<accession>A0A7G2HKX0</accession>